<feature type="transmembrane region" description="Helical" evidence="1">
    <location>
        <begin position="94"/>
        <end position="113"/>
    </location>
</feature>
<dbReference type="AlphaFoldDB" id="A0A8T9C0P1"/>
<dbReference type="OrthoDB" id="3647at2759"/>
<comment type="caution">
    <text evidence="2">The sequence shown here is derived from an EMBL/GenBank/DDBJ whole genome shotgun (WGS) entry which is preliminary data.</text>
</comment>
<dbReference type="EMBL" id="QGMK01001040">
    <property type="protein sequence ID" value="TVY73582.1"/>
    <property type="molecule type" value="Genomic_DNA"/>
</dbReference>
<accession>A0A8T9C0P1</accession>
<sequence>MGIPYSKQINLAFDHVTPLVAAGFEVLQRTKNITYLLAAIQVLTVILLGLILITLLALIITVSPDLEYERQALVTPAVKGFADFILQYGKWVRVGVWIVFVGAIIGAAGGWYVTREVVTLESGEGSIDDSEGEGKNGGDTAI</sequence>
<keyword evidence="1" id="KW-0472">Membrane</keyword>
<dbReference type="Proteomes" id="UP000469558">
    <property type="component" value="Unassembled WGS sequence"/>
</dbReference>
<evidence type="ECO:0000256" key="1">
    <source>
        <dbReference type="SAM" id="Phobius"/>
    </source>
</evidence>
<reference evidence="2 3" key="1">
    <citation type="submission" date="2018-05" db="EMBL/GenBank/DDBJ databases">
        <title>Genome sequencing and assembly of the regulated plant pathogen Lachnellula willkommii and related sister species for the development of diagnostic species identification markers.</title>
        <authorList>
            <person name="Giroux E."/>
            <person name="Bilodeau G."/>
        </authorList>
    </citation>
    <scope>NUCLEOTIDE SEQUENCE [LARGE SCALE GENOMIC DNA]</scope>
    <source>
        <strain evidence="2 3">CBS 268.59</strain>
    </source>
</reference>
<evidence type="ECO:0000313" key="3">
    <source>
        <dbReference type="Proteomes" id="UP000469558"/>
    </source>
</evidence>
<evidence type="ECO:0000313" key="2">
    <source>
        <dbReference type="EMBL" id="TVY73582.1"/>
    </source>
</evidence>
<feature type="transmembrane region" description="Helical" evidence="1">
    <location>
        <begin position="35"/>
        <end position="60"/>
    </location>
</feature>
<protein>
    <submittedName>
        <fullName evidence="2">Uncharacterized protein</fullName>
    </submittedName>
</protein>
<keyword evidence="1" id="KW-0812">Transmembrane</keyword>
<organism evidence="2 3">
    <name type="scientific">Lachnellula suecica</name>
    <dbReference type="NCBI Taxonomy" id="602035"/>
    <lineage>
        <taxon>Eukaryota</taxon>
        <taxon>Fungi</taxon>
        <taxon>Dikarya</taxon>
        <taxon>Ascomycota</taxon>
        <taxon>Pezizomycotina</taxon>
        <taxon>Leotiomycetes</taxon>
        <taxon>Helotiales</taxon>
        <taxon>Lachnaceae</taxon>
        <taxon>Lachnellula</taxon>
    </lineage>
</organism>
<name>A0A8T9C0P1_9HELO</name>
<keyword evidence="3" id="KW-1185">Reference proteome</keyword>
<keyword evidence="1" id="KW-1133">Transmembrane helix</keyword>
<gene>
    <name evidence="2" type="ORF">LSUE1_G008591</name>
</gene>
<proteinExistence type="predicted"/>